<evidence type="ECO:0000256" key="3">
    <source>
        <dbReference type="PROSITE-ProRule" id="PRU00176"/>
    </source>
</evidence>
<gene>
    <name evidence="6" type="primary">RBMS2_2</name>
    <name evidence="6" type="ORF">GOODEAATRI_015051</name>
</gene>
<keyword evidence="2" id="KW-0508">mRNA splicing</keyword>
<feature type="region of interest" description="Disordered" evidence="4">
    <location>
        <begin position="1"/>
        <end position="36"/>
    </location>
</feature>
<keyword evidence="2" id="KW-0507">mRNA processing</keyword>
<dbReference type="PANTHER" id="PTHR48024:SF56">
    <property type="entry name" value="HETEROGENEOUS NUCLEAR RIBONUCLEOPROTEIN A0"/>
    <property type="match status" value="1"/>
</dbReference>
<dbReference type="PROSITE" id="PS50102">
    <property type="entry name" value="RRM"/>
    <property type="match status" value="1"/>
</dbReference>
<proteinExistence type="predicted"/>
<accession>A0ABV0PYV8</accession>
<keyword evidence="7" id="KW-1185">Reference proteome</keyword>
<evidence type="ECO:0000256" key="2">
    <source>
        <dbReference type="ARBA" id="ARBA00023187"/>
    </source>
</evidence>
<keyword evidence="1 3" id="KW-0694">RNA-binding</keyword>
<dbReference type="SMART" id="SM00360">
    <property type="entry name" value="RRM"/>
    <property type="match status" value="1"/>
</dbReference>
<dbReference type="PANTHER" id="PTHR48024">
    <property type="entry name" value="GEO13361P1-RELATED"/>
    <property type="match status" value="1"/>
</dbReference>
<dbReference type="InterPro" id="IPR000504">
    <property type="entry name" value="RRM_dom"/>
</dbReference>
<evidence type="ECO:0000256" key="1">
    <source>
        <dbReference type="ARBA" id="ARBA00022884"/>
    </source>
</evidence>
<dbReference type="InterPro" id="IPR012677">
    <property type="entry name" value="Nucleotide-bd_a/b_plait_sf"/>
</dbReference>
<evidence type="ECO:0000256" key="4">
    <source>
        <dbReference type="SAM" id="MobiDB-lite"/>
    </source>
</evidence>
<name>A0ABV0PYV8_9TELE</name>
<sequence length="144" mass="15635">MIFANTGNPLKTTSRKQSYPMTPSSPSNSSNSSSTGLEQLSKTNLYIRGLPPATTDLDLVKLCHQYGKIQSAKAILDKTTNKCKGYGFVDFDSPAAALKAVHALKTSGIQAQMAKVSLTQTRLTVFVCVHAFHAFKLFFGVEIF</sequence>
<dbReference type="Gene3D" id="3.30.70.330">
    <property type="match status" value="1"/>
</dbReference>
<dbReference type="InterPro" id="IPR035979">
    <property type="entry name" value="RBD_domain_sf"/>
</dbReference>
<feature type="compositionally biased region" description="Polar residues" evidence="4">
    <location>
        <begin position="1"/>
        <end position="22"/>
    </location>
</feature>
<evidence type="ECO:0000259" key="5">
    <source>
        <dbReference type="PROSITE" id="PS50102"/>
    </source>
</evidence>
<evidence type="ECO:0000313" key="7">
    <source>
        <dbReference type="Proteomes" id="UP001476798"/>
    </source>
</evidence>
<protein>
    <submittedName>
        <fullName evidence="6">RNA-binding motif, single-stranded-interacting protein 2</fullName>
    </submittedName>
</protein>
<evidence type="ECO:0000313" key="6">
    <source>
        <dbReference type="EMBL" id="MEQ2188437.1"/>
    </source>
</evidence>
<dbReference type="SUPFAM" id="SSF54928">
    <property type="entry name" value="RNA-binding domain, RBD"/>
    <property type="match status" value="1"/>
</dbReference>
<feature type="domain" description="RRM" evidence="5">
    <location>
        <begin position="43"/>
        <end position="121"/>
    </location>
</feature>
<dbReference type="Proteomes" id="UP001476798">
    <property type="component" value="Unassembled WGS sequence"/>
</dbReference>
<dbReference type="EMBL" id="JAHRIO010091053">
    <property type="protein sequence ID" value="MEQ2188437.1"/>
    <property type="molecule type" value="Genomic_DNA"/>
</dbReference>
<feature type="compositionally biased region" description="Low complexity" evidence="4">
    <location>
        <begin position="24"/>
        <end position="34"/>
    </location>
</feature>
<reference evidence="6 7" key="1">
    <citation type="submission" date="2021-06" db="EMBL/GenBank/DDBJ databases">
        <authorList>
            <person name="Palmer J.M."/>
        </authorList>
    </citation>
    <scope>NUCLEOTIDE SEQUENCE [LARGE SCALE GENOMIC DNA]</scope>
    <source>
        <strain evidence="6 7">GA_2019</strain>
        <tissue evidence="6">Muscle</tissue>
    </source>
</reference>
<dbReference type="InterPro" id="IPR050886">
    <property type="entry name" value="RNA-binding_reg"/>
</dbReference>
<organism evidence="6 7">
    <name type="scientific">Goodea atripinnis</name>
    <dbReference type="NCBI Taxonomy" id="208336"/>
    <lineage>
        <taxon>Eukaryota</taxon>
        <taxon>Metazoa</taxon>
        <taxon>Chordata</taxon>
        <taxon>Craniata</taxon>
        <taxon>Vertebrata</taxon>
        <taxon>Euteleostomi</taxon>
        <taxon>Actinopterygii</taxon>
        <taxon>Neopterygii</taxon>
        <taxon>Teleostei</taxon>
        <taxon>Neoteleostei</taxon>
        <taxon>Acanthomorphata</taxon>
        <taxon>Ovalentaria</taxon>
        <taxon>Atherinomorphae</taxon>
        <taxon>Cyprinodontiformes</taxon>
        <taxon>Goodeidae</taxon>
        <taxon>Goodea</taxon>
    </lineage>
</organism>
<comment type="caution">
    <text evidence="6">The sequence shown here is derived from an EMBL/GenBank/DDBJ whole genome shotgun (WGS) entry which is preliminary data.</text>
</comment>
<dbReference type="Pfam" id="PF00076">
    <property type="entry name" value="RRM_1"/>
    <property type="match status" value="1"/>
</dbReference>